<dbReference type="GO" id="GO:0006357">
    <property type="term" value="P:regulation of transcription by RNA polymerase II"/>
    <property type="evidence" value="ECO:0007669"/>
    <property type="project" value="TreeGrafter"/>
</dbReference>
<keyword evidence="5" id="KW-0804">Transcription</keyword>
<comment type="subcellular location">
    <subcellularLocation>
        <location evidence="1">Nucleus</location>
    </subcellularLocation>
</comment>
<protein>
    <submittedName>
        <fullName evidence="9">CT20 family protein</fullName>
    </submittedName>
</protein>
<dbReference type="GO" id="GO:0005634">
    <property type="term" value="C:nucleus"/>
    <property type="evidence" value="ECO:0007669"/>
    <property type="project" value="UniProtKB-SubCell"/>
</dbReference>
<dbReference type="InterPro" id="IPR012423">
    <property type="entry name" value="Eaf7/MRGBP"/>
</dbReference>
<comment type="similarity">
    <text evidence="2">Belongs to the EAF7 family.</text>
</comment>
<comment type="caution">
    <text evidence="9">The sequence shown here is derived from an EMBL/GenBank/DDBJ whole genome shotgun (WGS) entry which is preliminary data.</text>
</comment>
<dbReference type="Pfam" id="PF07904">
    <property type="entry name" value="Eaf7"/>
    <property type="match status" value="1"/>
</dbReference>
<name>A0A168DNF0_9EURO</name>
<dbReference type="AlphaFoldDB" id="A0A168DNF0"/>
<gene>
    <name evidence="9" type="ORF">AAP_00199</name>
</gene>
<dbReference type="GO" id="GO:0006325">
    <property type="term" value="P:chromatin organization"/>
    <property type="evidence" value="ECO:0007669"/>
    <property type="project" value="UniProtKB-KW"/>
</dbReference>
<feature type="compositionally biased region" description="Basic and acidic residues" evidence="8">
    <location>
        <begin position="223"/>
        <end position="233"/>
    </location>
</feature>
<reference evidence="9 10" key="1">
    <citation type="journal article" date="2016" name="Genome Biol. Evol.">
        <title>Divergent and convergent evolution of fungal pathogenicity.</title>
        <authorList>
            <person name="Shang Y."/>
            <person name="Xiao G."/>
            <person name="Zheng P."/>
            <person name="Cen K."/>
            <person name="Zhan S."/>
            <person name="Wang C."/>
        </authorList>
    </citation>
    <scope>NUCLEOTIDE SEQUENCE [LARGE SCALE GENOMIC DNA]</scope>
    <source>
        <strain evidence="9 10">ARSEF 7405</strain>
    </source>
</reference>
<dbReference type="PANTHER" id="PTHR13581:SF5">
    <property type="entry name" value="MRG_MORF4L-BINDING PROTEIN"/>
    <property type="match status" value="1"/>
</dbReference>
<sequence>MPPRKKARVSLPDTPAAATPATNTATATAPAQQSEAPPKPGCDPESLVADPWSAEQETALLKGVIKWKPVGLHKHFRMLAISDYLQSQGYSPVREKHTTIPNIWKKLGTMYNLAGLDEREDPMVFDGSEEFEEDNGLYCPFELPVEEYGEMMFDRRLAPDSMSSPPMSLAGGSVRGSTAAETDEPRSSPVPPRARGRPTRGTRQSARSTRATRLQAEASGRSQSRDKTSVRDEESSDNAEEESEEEKTEMDEEDENETPAASPPPPSKTKKGQATRGKGKKTRAAPKRGRRR</sequence>
<dbReference type="VEuPathDB" id="FungiDB:AAP_00199"/>
<evidence type="ECO:0000256" key="4">
    <source>
        <dbReference type="ARBA" id="ARBA00023015"/>
    </source>
</evidence>
<evidence type="ECO:0000256" key="3">
    <source>
        <dbReference type="ARBA" id="ARBA00022853"/>
    </source>
</evidence>
<feature type="compositionally biased region" description="Acidic residues" evidence="8">
    <location>
        <begin position="234"/>
        <end position="257"/>
    </location>
</feature>
<feature type="region of interest" description="Disordered" evidence="8">
    <location>
        <begin position="1"/>
        <end position="48"/>
    </location>
</feature>
<evidence type="ECO:0000256" key="8">
    <source>
        <dbReference type="SAM" id="MobiDB-lite"/>
    </source>
</evidence>
<keyword evidence="3" id="KW-0156">Chromatin regulator</keyword>
<keyword evidence="4" id="KW-0805">Transcription regulation</keyword>
<accession>A0A168DNF0</accession>
<keyword evidence="6" id="KW-0539">Nucleus</keyword>
<feature type="compositionally biased region" description="Low complexity" evidence="8">
    <location>
        <begin position="201"/>
        <end position="213"/>
    </location>
</feature>
<evidence type="ECO:0000256" key="5">
    <source>
        <dbReference type="ARBA" id="ARBA00023163"/>
    </source>
</evidence>
<dbReference type="PANTHER" id="PTHR13581">
    <property type="entry name" value="MRG-BINDING PROTEIN"/>
    <property type="match status" value="1"/>
</dbReference>
<evidence type="ECO:0000256" key="6">
    <source>
        <dbReference type="ARBA" id="ARBA00023242"/>
    </source>
</evidence>
<evidence type="ECO:0000256" key="1">
    <source>
        <dbReference type="ARBA" id="ARBA00004123"/>
    </source>
</evidence>
<feature type="compositionally biased region" description="Low complexity" evidence="8">
    <location>
        <begin position="14"/>
        <end position="31"/>
    </location>
</feature>
<dbReference type="OrthoDB" id="5595141at2759"/>
<comment type="function">
    <text evidence="7">Component of the NuA4 histone acetyltransferase complex which is involved in transcriptional activation of selected genes principally by acetylation of nucleosomal histone H4 and H2A. The NuA4 complex is also involved in DNA repair.</text>
</comment>
<keyword evidence="10" id="KW-1185">Reference proteome</keyword>
<evidence type="ECO:0000256" key="2">
    <source>
        <dbReference type="ARBA" id="ARBA00007117"/>
    </source>
</evidence>
<proteinExistence type="inferred from homology"/>
<feature type="region of interest" description="Disordered" evidence="8">
    <location>
        <begin position="157"/>
        <end position="292"/>
    </location>
</feature>
<dbReference type="EMBL" id="AZGZ01000001">
    <property type="protein sequence ID" value="KZZ97938.1"/>
    <property type="molecule type" value="Genomic_DNA"/>
</dbReference>
<feature type="compositionally biased region" description="Basic residues" evidence="8">
    <location>
        <begin position="268"/>
        <end position="292"/>
    </location>
</feature>
<evidence type="ECO:0000313" key="10">
    <source>
        <dbReference type="Proteomes" id="UP000242877"/>
    </source>
</evidence>
<organism evidence="9 10">
    <name type="scientific">Ascosphaera apis ARSEF 7405</name>
    <dbReference type="NCBI Taxonomy" id="392613"/>
    <lineage>
        <taxon>Eukaryota</taxon>
        <taxon>Fungi</taxon>
        <taxon>Dikarya</taxon>
        <taxon>Ascomycota</taxon>
        <taxon>Pezizomycotina</taxon>
        <taxon>Eurotiomycetes</taxon>
        <taxon>Eurotiomycetidae</taxon>
        <taxon>Onygenales</taxon>
        <taxon>Ascosphaeraceae</taxon>
        <taxon>Ascosphaera</taxon>
    </lineage>
</organism>
<dbReference type="GO" id="GO:0035267">
    <property type="term" value="C:NuA4 histone acetyltransferase complex"/>
    <property type="evidence" value="ECO:0007669"/>
    <property type="project" value="TreeGrafter"/>
</dbReference>
<evidence type="ECO:0000313" key="9">
    <source>
        <dbReference type="EMBL" id="KZZ97938.1"/>
    </source>
</evidence>
<dbReference type="Proteomes" id="UP000242877">
    <property type="component" value="Unassembled WGS sequence"/>
</dbReference>
<evidence type="ECO:0000256" key="7">
    <source>
        <dbReference type="ARBA" id="ARBA00025178"/>
    </source>
</evidence>